<sequence length="241" mass="26522">MGCGMSTEGPKNSKNTVTEEPALFCAQKKSMPTQNGLDANAQVPQRSPSNSNQHYTLQVFDNAPPRYEPSSSTLPTGFDNFPAGVIVVLNLLKTAAKLIYWGHKGAWAALNERHGQIWLDSAYTLRPITHTAILLYAAVRLLVGNALGSSMTFYFTTFPNLESEQLSALEVNTLNALMKVFNAKTFRLACQLVRENNTALADQGLEDFINNDANFLEKDTLDDYSELDLLANLLAGKTEDK</sequence>
<protein>
    <submittedName>
        <fullName evidence="2">Uncharacterized protein</fullName>
    </submittedName>
</protein>
<proteinExistence type="predicted"/>
<gene>
    <name evidence="2" type="ORF">FJTKL_15379</name>
</gene>
<comment type="caution">
    <text evidence="2">The sequence shown here is derived from an EMBL/GenBank/DDBJ whole genome shotgun (WGS) entry which is preliminary data.</text>
</comment>
<evidence type="ECO:0000313" key="3">
    <source>
        <dbReference type="Proteomes" id="UP001600888"/>
    </source>
</evidence>
<feature type="compositionally biased region" description="Polar residues" evidence="1">
    <location>
        <begin position="30"/>
        <end position="53"/>
    </location>
</feature>
<dbReference type="EMBL" id="JBAWTH010000098">
    <property type="protein sequence ID" value="KAL2277546.1"/>
    <property type="molecule type" value="Genomic_DNA"/>
</dbReference>
<reference evidence="2 3" key="1">
    <citation type="submission" date="2024-03" db="EMBL/GenBank/DDBJ databases">
        <title>A high-quality draft genome sequence of Diaporthe vaccinii, a causative agent of upright dieback and viscid rot disease in cranberry plants.</title>
        <authorList>
            <person name="Sarrasin M."/>
            <person name="Lang B.F."/>
            <person name="Burger G."/>
        </authorList>
    </citation>
    <scope>NUCLEOTIDE SEQUENCE [LARGE SCALE GENOMIC DNA]</scope>
    <source>
        <strain evidence="2 3">IS7</strain>
    </source>
</reference>
<dbReference type="Proteomes" id="UP001600888">
    <property type="component" value="Unassembled WGS sequence"/>
</dbReference>
<name>A0ABR4E538_9PEZI</name>
<accession>A0ABR4E538</accession>
<feature type="region of interest" description="Disordered" evidence="1">
    <location>
        <begin position="28"/>
        <end position="53"/>
    </location>
</feature>
<evidence type="ECO:0000313" key="2">
    <source>
        <dbReference type="EMBL" id="KAL2277546.1"/>
    </source>
</evidence>
<evidence type="ECO:0000256" key="1">
    <source>
        <dbReference type="SAM" id="MobiDB-lite"/>
    </source>
</evidence>
<organism evidence="2 3">
    <name type="scientific">Diaporthe vaccinii</name>
    <dbReference type="NCBI Taxonomy" id="105482"/>
    <lineage>
        <taxon>Eukaryota</taxon>
        <taxon>Fungi</taxon>
        <taxon>Dikarya</taxon>
        <taxon>Ascomycota</taxon>
        <taxon>Pezizomycotina</taxon>
        <taxon>Sordariomycetes</taxon>
        <taxon>Sordariomycetidae</taxon>
        <taxon>Diaporthales</taxon>
        <taxon>Diaporthaceae</taxon>
        <taxon>Diaporthe</taxon>
        <taxon>Diaporthe eres species complex</taxon>
    </lineage>
</organism>
<keyword evidence="3" id="KW-1185">Reference proteome</keyword>